<dbReference type="PANTHER" id="PTHR21355:SF0">
    <property type="entry name" value="G-PROTEIN COUPLED RECEPTOR-ASSOCIATED PROTEIN LMBRD2"/>
    <property type="match status" value="1"/>
</dbReference>
<keyword evidence="6" id="KW-0175">Coiled coil</keyword>
<keyword evidence="4 8" id="KW-1133">Transmembrane helix</keyword>
<comment type="similarity">
    <text evidence="2">Belongs to the LIMR family.</text>
</comment>
<evidence type="ECO:0000256" key="4">
    <source>
        <dbReference type="ARBA" id="ARBA00022989"/>
    </source>
</evidence>
<organism evidence="9 10">
    <name type="scientific">Pyricularia oryzae</name>
    <name type="common">Rice blast fungus</name>
    <name type="synonym">Magnaporthe oryzae</name>
    <dbReference type="NCBI Taxonomy" id="318829"/>
    <lineage>
        <taxon>Eukaryota</taxon>
        <taxon>Fungi</taxon>
        <taxon>Dikarya</taxon>
        <taxon>Ascomycota</taxon>
        <taxon>Pezizomycotina</taxon>
        <taxon>Sordariomycetes</taxon>
        <taxon>Sordariomycetidae</taxon>
        <taxon>Magnaporthales</taxon>
        <taxon>Pyriculariaceae</taxon>
        <taxon>Pyricularia</taxon>
    </lineage>
</organism>
<evidence type="ECO:0000256" key="8">
    <source>
        <dbReference type="SAM" id="Phobius"/>
    </source>
</evidence>
<feature type="region of interest" description="Disordered" evidence="7">
    <location>
        <begin position="690"/>
        <end position="727"/>
    </location>
</feature>
<evidence type="ECO:0000256" key="7">
    <source>
        <dbReference type="SAM" id="MobiDB-lite"/>
    </source>
</evidence>
<dbReference type="GO" id="GO:0016020">
    <property type="term" value="C:membrane"/>
    <property type="evidence" value="ECO:0007669"/>
    <property type="project" value="UniProtKB-SubCell"/>
</dbReference>
<feature type="transmembrane region" description="Helical" evidence="8">
    <location>
        <begin position="364"/>
        <end position="390"/>
    </location>
</feature>
<feature type="compositionally biased region" description="Polar residues" evidence="7">
    <location>
        <begin position="611"/>
        <end position="629"/>
    </location>
</feature>
<keyword evidence="3 8" id="KW-0812">Transmembrane</keyword>
<evidence type="ECO:0000313" key="9">
    <source>
        <dbReference type="EMBL" id="QBZ59328.1"/>
    </source>
</evidence>
<protein>
    <submittedName>
        <fullName evidence="9">Uncharacterized protein</fullName>
    </submittedName>
</protein>
<feature type="transmembrane region" description="Helical" evidence="8">
    <location>
        <begin position="25"/>
        <end position="44"/>
    </location>
</feature>
<proteinExistence type="inferred from homology"/>
<dbReference type="Pfam" id="PF04791">
    <property type="entry name" value="LMBR1"/>
    <property type="match status" value="1"/>
</dbReference>
<dbReference type="PANTHER" id="PTHR21355">
    <property type="entry name" value="G-PROTEIN COUPLED RECEPTOR-ASSOCIATED PROTEIN LMBRD2"/>
    <property type="match status" value="1"/>
</dbReference>
<dbReference type="VEuPathDB" id="FungiDB:M_BR32_EuGene_00048281"/>
<feature type="coiled-coil region" evidence="6">
    <location>
        <begin position="217"/>
        <end position="244"/>
    </location>
</feature>
<evidence type="ECO:0000256" key="1">
    <source>
        <dbReference type="ARBA" id="ARBA00004141"/>
    </source>
</evidence>
<evidence type="ECO:0000256" key="6">
    <source>
        <dbReference type="SAM" id="Coils"/>
    </source>
</evidence>
<feature type="transmembrane region" description="Helical" evidence="8">
    <location>
        <begin position="467"/>
        <end position="486"/>
    </location>
</feature>
<reference evidence="9 10" key="1">
    <citation type="journal article" date="2019" name="Mol. Biol. Evol.">
        <title>Blast fungal genomes show frequent chromosomal changes, gene gains and losses, and effector gene turnover.</title>
        <authorList>
            <person name="Gomez Luciano L.B."/>
            <person name="Jason Tsai I."/>
            <person name="Chuma I."/>
            <person name="Tosa Y."/>
            <person name="Chen Y.H."/>
            <person name="Li J.Y."/>
            <person name="Li M.Y."/>
            <person name="Jade Lu M.Y."/>
            <person name="Nakayashiki H."/>
            <person name="Li W.H."/>
        </authorList>
    </citation>
    <scope>NUCLEOTIDE SEQUENCE [LARGE SCALE GENOMIC DNA]</scope>
    <source>
        <strain evidence="9">MZ5-1-6</strain>
    </source>
</reference>
<comment type="subcellular location">
    <subcellularLocation>
        <location evidence="1">Membrane</location>
        <topology evidence="1">Multi-pass membrane protein</topology>
    </subcellularLocation>
</comment>
<feature type="region of interest" description="Disordered" evidence="7">
    <location>
        <begin position="586"/>
        <end position="661"/>
    </location>
</feature>
<feature type="transmembrane region" description="Helical" evidence="8">
    <location>
        <begin position="102"/>
        <end position="122"/>
    </location>
</feature>
<gene>
    <name evidence="9" type="ORF">PoMZ_04289</name>
</gene>
<evidence type="ECO:0000256" key="5">
    <source>
        <dbReference type="ARBA" id="ARBA00023136"/>
    </source>
</evidence>
<dbReference type="Proteomes" id="UP000294847">
    <property type="component" value="Chromosome 3"/>
</dbReference>
<dbReference type="AlphaFoldDB" id="A0A4P7N9E5"/>
<evidence type="ECO:0000256" key="2">
    <source>
        <dbReference type="ARBA" id="ARBA00010487"/>
    </source>
</evidence>
<keyword evidence="5 8" id="KW-0472">Membrane</keyword>
<name>A0A4P7N9E5_PYROR</name>
<dbReference type="InterPro" id="IPR051584">
    <property type="entry name" value="GPCR-associated_LMBR1"/>
</dbReference>
<feature type="compositionally biased region" description="Low complexity" evidence="7">
    <location>
        <begin position="630"/>
        <end position="645"/>
    </location>
</feature>
<dbReference type="EMBL" id="CP034206">
    <property type="protein sequence ID" value="QBZ59328.1"/>
    <property type="molecule type" value="Genomic_DNA"/>
</dbReference>
<accession>A0A4P7N9E5</accession>
<evidence type="ECO:0000313" key="10">
    <source>
        <dbReference type="Proteomes" id="UP000294847"/>
    </source>
</evidence>
<feature type="transmembrane region" description="Helical" evidence="8">
    <location>
        <begin position="425"/>
        <end position="446"/>
    </location>
</feature>
<sequence length="727" mass="80245">MIATAAAAVAEGSRSASPVGSVIFSSVSLLVVSFLVLLLLRYYLPLRTTPAYLLVPVFFAIWLPACIVLLVPIDLASSAATDDEASRGIWLPDRLLLVSWRITYWLTFVLTWFILPVLGEYSDAGYREPKDRLIYSLHQNAQYYAIVLGSSLVGLVYVIWSYGMKLDALKSLVMALAYFWGLALAIYLMGHGLVAIPRSLIRALSISGQLRRIHTRAPKIYERMEDAEADLADLEAQVTELAKRAKTGSARDFQDWIEELVELACLPDGIPGQIASNRASLSSRALPTVITAKYMADLTRQLVRARHARSRYVSEWNYLLQDARETQIILDSAASKKLDFGTATPGAGFWDRITILTPHTRYIYYYYVLPYAKACLGGLLALASACIIWSEMIKLAFPSLSLIRLSVVHHWITDSEGKPVGQVGFAGQMAASFWILYMMAAAFISITEVKVWRGRALVRRNTAHESAFWYASQVARLSVPLSYNFVTFMSPEVYKRTVFFKFLGQLINLTPLGSWFDYLFPVLVLIPVCATLFGLYGKVKRMFGFGFDIVGDEGDEDDGMAGYGTGSWREGRDLIERELNGTSIRHRLRATDGSGTGGRAAPILSIPGARGNNNGTRSPSTTPFATSPNGAFASSSGAVAGSSRRALGRGGQPDEDPEDDNFFTALGHRMKNTIDSIDTPKWLQEIGDGIKKPKWMGGDDDDRANNGSGSEGPDFRRWFGGDGRIRL</sequence>
<feature type="compositionally biased region" description="Basic and acidic residues" evidence="7">
    <location>
        <begin position="713"/>
        <end position="727"/>
    </location>
</feature>
<evidence type="ECO:0000256" key="3">
    <source>
        <dbReference type="ARBA" id="ARBA00022692"/>
    </source>
</evidence>
<dbReference type="InterPro" id="IPR006876">
    <property type="entry name" value="LMBR1-like_membr_prot"/>
</dbReference>
<feature type="transmembrane region" description="Helical" evidence="8">
    <location>
        <begin position="518"/>
        <end position="536"/>
    </location>
</feature>
<feature type="transmembrane region" description="Helical" evidence="8">
    <location>
        <begin position="143"/>
        <end position="163"/>
    </location>
</feature>
<feature type="transmembrane region" description="Helical" evidence="8">
    <location>
        <begin position="51"/>
        <end position="73"/>
    </location>
</feature>
<feature type="transmembrane region" description="Helical" evidence="8">
    <location>
        <begin position="175"/>
        <end position="196"/>
    </location>
</feature>